<dbReference type="SMART" id="SM00271">
    <property type="entry name" value="DnaJ"/>
    <property type="match status" value="1"/>
</dbReference>
<dbReference type="InterPro" id="IPR036869">
    <property type="entry name" value="J_dom_sf"/>
</dbReference>
<dbReference type="InterPro" id="IPR051100">
    <property type="entry name" value="DnaJ_subfamily_B/C"/>
</dbReference>
<evidence type="ECO:0000256" key="2">
    <source>
        <dbReference type="ARBA" id="ARBA00022692"/>
    </source>
</evidence>
<dbReference type="GO" id="GO:0030544">
    <property type="term" value="F:Hsp70 protein binding"/>
    <property type="evidence" value="ECO:0007669"/>
    <property type="project" value="TreeGrafter"/>
</dbReference>
<dbReference type="CDD" id="cd06257">
    <property type="entry name" value="DnaJ"/>
    <property type="match status" value="1"/>
</dbReference>
<gene>
    <name evidence="10" type="primary">dnajb12b</name>
</gene>
<sequence>MRPKAGLGACNVINARRASHPCLPSPRLPRAARPTPSPASAMEVNRDEAERCVRIAEAALGLGQPDKARRFLQKAQRLFPSEEAAALLKHIEQTWCNTSNHSAAPKASNGTEQQQRTSEGADTDKSYTTDQLQAVQRIKQCKNYYEILGLKKDASEDDLKKAYRKLALKFHPDKNHAPGATEAFKAIGNAYAVLSNGKKKRQYDLAGEEGARSSHHGPAQAEFEADISPEDLFNMFFGGGFPSGNVHMYSNGHMRYPHQRAERREQRRDGSLALFVQLMPVLILVIVSVLSQLMVSNPPYSLSFRQSSGHTHKRLTETLRVPYYVTEKFMKEYSGVSLKTVERNVEDDYISNLRNNCWKEKQQKEGLLYRARYFGDSELYQRAHRMGTPSCTRLSEVQASLHG</sequence>
<evidence type="ECO:0000256" key="7">
    <source>
        <dbReference type="SAM" id="MobiDB-lite"/>
    </source>
</evidence>
<feature type="transmembrane region" description="Helical" evidence="8">
    <location>
        <begin position="272"/>
        <end position="295"/>
    </location>
</feature>
<keyword evidence="3" id="KW-0256">Endoplasmic reticulum</keyword>
<accession>A0AAY3ZZF3</accession>
<evidence type="ECO:0000256" key="5">
    <source>
        <dbReference type="ARBA" id="ARBA00023136"/>
    </source>
</evidence>
<dbReference type="Proteomes" id="UP000694580">
    <property type="component" value="Chromosome 2"/>
</dbReference>
<keyword evidence="5 8" id="KW-0472">Membrane</keyword>
<dbReference type="PROSITE" id="PS50076">
    <property type="entry name" value="DNAJ_2"/>
    <property type="match status" value="1"/>
</dbReference>
<evidence type="ECO:0000256" key="1">
    <source>
        <dbReference type="ARBA" id="ARBA00004389"/>
    </source>
</evidence>
<feature type="domain" description="J" evidence="9">
    <location>
        <begin position="143"/>
        <end position="207"/>
    </location>
</feature>
<evidence type="ECO:0000313" key="11">
    <source>
        <dbReference type="Proteomes" id="UP000694580"/>
    </source>
</evidence>
<keyword evidence="2 8" id="KW-0812">Transmembrane</keyword>
<dbReference type="PANTHER" id="PTHR43908:SF8">
    <property type="entry name" value="DNAJ HOMOLOG SUBFAMILY B MEMBER 12"/>
    <property type="match status" value="1"/>
</dbReference>
<dbReference type="PANTHER" id="PTHR43908">
    <property type="entry name" value="AT29763P-RELATED"/>
    <property type="match status" value="1"/>
</dbReference>
<feature type="compositionally biased region" description="Polar residues" evidence="7">
    <location>
        <begin position="99"/>
        <end position="121"/>
    </location>
</feature>
<dbReference type="SUPFAM" id="SSF46565">
    <property type="entry name" value="Chaperone J-domain"/>
    <property type="match status" value="1"/>
</dbReference>
<dbReference type="Gene3D" id="1.25.40.10">
    <property type="entry name" value="Tetratricopeptide repeat domain"/>
    <property type="match status" value="1"/>
</dbReference>
<dbReference type="PROSITE" id="PS00636">
    <property type="entry name" value="DNAJ_1"/>
    <property type="match status" value="1"/>
</dbReference>
<dbReference type="Gene3D" id="1.10.287.110">
    <property type="entry name" value="DnaJ domain"/>
    <property type="match status" value="1"/>
</dbReference>
<evidence type="ECO:0000256" key="6">
    <source>
        <dbReference type="ARBA" id="ARBA00023186"/>
    </source>
</evidence>
<evidence type="ECO:0000256" key="4">
    <source>
        <dbReference type="ARBA" id="ARBA00022989"/>
    </source>
</evidence>
<feature type="region of interest" description="Disordered" evidence="7">
    <location>
        <begin position="23"/>
        <end position="45"/>
    </location>
</feature>
<dbReference type="GO" id="GO:0071218">
    <property type="term" value="P:cellular response to misfolded protein"/>
    <property type="evidence" value="ECO:0007669"/>
    <property type="project" value="TreeGrafter"/>
</dbReference>
<dbReference type="GO" id="GO:0005789">
    <property type="term" value="C:endoplasmic reticulum membrane"/>
    <property type="evidence" value="ECO:0007669"/>
    <property type="project" value="UniProtKB-SubCell"/>
</dbReference>
<dbReference type="InterPro" id="IPR001623">
    <property type="entry name" value="DnaJ_domain"/>
</dbReference>
<proteinExistence type="predicted"/>
<keyword evidence="6" id="KW-0143">Chaperone</keyword>
<feature type="region of interest" description="Disordered" evidence="7">
    <location>
        <begin position="99"/>
        <end position="127"/>
    </location>
</feature>
<dbReference type="InterPro" id="IPR015399">
    <property type="entry name" value="DUF1977_DnaJ-like"/>
</dbReference>
<dbReference type="InterPro" id="IPR011990">
    <property type="entry name" value="TPR-like_helical_dom_sf"/>
</dbReference>
<reference evidence="10" key="2">
    <citation type="submission" date="2025-08" db="UniProtKB">
        <authorList>
            <consortium name="Ensembl"/>
        </authorList>
    </citation>
    <scope>IDENTIFICATION</scope>
</reference>
<dbReference type="InterPro" id="IPR018253">
    <property type="entry name" value="DnaJ_domain_CS"/>
</dbReference>
<reference evidence="10 11" key="1">
    <citation type="submission" date="2020-06" db="EMBL/GenBank/DDBJ databases">
        <authorList>
            <consortium name="Wellcome Sanger Institute Data Sharing"/>
        </authorList>
    </citation>
    <scope>NUCLEOTIDE SEQUENCE [LARGE SCALE GENOMIC DNA]</scope>
</reference>
<protein>
    <recommendedName>
        <fullName evidence="9">J domain-containing protein</fullName>
    </recommendedName>
</protein>
<evidence type="ECO:0000259" key="9">
    <source>
        <dbReference type="PROSITE" id="PS50076"/>
    </source>
</evidence>
<dbReference type="PRINTS" id="PR00625">
    <property type="entry name" value="JDOMAIN"/>
</dbReference>
<reference evidence="10" key="3">
    <citation type="submission" date="2025-09" db="UniProtKB">
        <authorList>
            <consortium name="Ensembl"/>
        </authorList>
    </citation>
    <scope>IDENTIFICATION</scope>
</reference>
<organism evidence="10 11">
    <name type="scientific">Denticeps clupeoides</name>
    <name type="common">denticle herring</name>
    <dbReference type="NCBI Taxonomy" id="299321"/>
    <lineage>
        <taxon>Eukaryota</taxon>
        <taxon>Metazoa</taxon>
        <taxon>Chordata</taxon>
        <taxon>Craniata</taxon>
        <taxon>Vertebrata</taxon>
        <taxon>Euteleostomi</taxon>
        <taxon>Actinopterygii</taxon>
        <taxon>Neopterygii</taxon>
        <taxon>Teleostei</taxon>
        <taxon>Clupei</taxon>
        <taxon>Clupeiformes</taxon>
        <taxon>Denticipitoidei</taxon>
        <taxon>Denticipitidae</taxon>
        <taxon>Denticeps</taxon>
    </lineage>
</organism>
<evidence type="ECO:0000313" key="10">
    <source>
        <dbReference type="Ensembl" id="ENSDCDP00010000251.1"/>
    </source>
</evidence>
<dbReference type="Ensembl" id="ENSDCDT00010000256.1">
    <property type="protein sequence ID" value="ENSDCDP00010000251.1"/>
    <property type="gene ID" value="ENSDCDG00010000108.1"/>
</dbReference>
<dbReference type="GeneTree" id="ENSGT00940000155590"/>
<keyword evidence="4 8" id="KW-1133">Transmembrane helix</keyword>
<dbReference type="Pfam" id="PF09320">
    <property type="entry name" value="DUF1977"/>
    <property type="match status" value="1"/>
</dbReference>
<keyword evidence="11" id="KW-1185">Reference proteome</keyword>
<dbReference type="Pfam" id="PF00226">
    <property type="entry name" value="DnaJ"/>
    <property type="match status" value="1"/>
</dbReference>
<comment type="subcellular location">
    <subcellularLocation>
        <location evidence="1">Endoplasmic reticulum membrane</location>
        <topology evidence="1">Single-pass membrane protein</topology>
    </subcellularLocation>
</comment>
<dbReference type="AlphaFoldDB" id="A0AAY3ZZF3"/>
<name>A0AAY3ZZF3_9TELE</name>
<evidence type="ECO:0000256" key="8">
    <source>
        <dbReference type="SAM" id="Phobius"/>
    </source>
</evidence>
<feature type="compositionally biased region" description="Low complexity" evidence="7">
    <location>
        <begin position="28"/>
        <end position="41"/>
    </location>
</feature>
<evidence type="ECO:0000256" key="3">
    <source>
        <dbReference type="ARBA" id="ARBA00022824"/>
    </source>
</evidence>